<evidence type="ECO:0000256" key="1">
    <source>
        <dbReference type="SAM" id="MobiDB-lite"/>
    </source>
</evidence>
<dbReference type="Gramene" id="VVA33067">
    <property type="protein sequence ID" value="VVA33067"/>
    <property type="gene ID" value="Prudul26B009863"/>
</dbReference>
<dbReference type="EMBL" id="CABIKO010000272">
    <property type="protein sequence ID" value="VVA33067.1"/>
    <property type="molecule type" value="Genomic_DNA"/>
</dbReference>
<feature type="region of interest" description="Disordered" evidence="1">
    <location>
        <begin position="74"/>
        <end position="94"/>
    </location>
</feature>
<dbReference type="AlphaFoldDB" id="A0A5E4G002"/>
<name>A0A5E4G002_PRUDU</name>
<evidence type="ECO:0000313" key="3">
    <source>
        <dbReference type="Proteomes" id="UP000327085"/>
    </source>
</evidence>
<proteinExistence type="predicted"/>
<reference evidence="3" key="1">
    <citation type="journal article" date="2020" name="Plant J.">
        <title>Transposons played a major role in the diversification between the closely related almond and peach genomes: results from the almond genome sequence.</title>
        <authorList>
            <person name="Alioto T."/>
            <person name="Alexiou K.G."/>
            <person name="Bardil A."/>
            <person name="Barteri F."/>
            <person name="Castanera R."/>
            <person name="Cruz F."/>
            <person name="Dhingra A."/>
            <person name="Duval H."/>
            <person name="Fernandez I Marti A."/>
            <person name="Frias L."/>
            <person name="Galan B."/>
            <person name="Garcia J.L."/>
            <person name="Howad W."/>
            <person name="Gomez-Garrido J."/>
            <person name="Gut M."/>
            <person name="Julca I."/>
            <person name="Morata J."/>
            <person name="Puigdomenech P."/>
            <person name="Ribeca P."/>
            <person name="Rubio Cabetas M.J."/>
            <person name="Vlasova A."/>
            <person name="Wirthensohn M."/>
            <person name="Garcia-Mas J."/>
            <person name="Gabaldon T."/>
            <person name="Casacuberta J.M."/>
            <person name="Arus P."/>
        </authorList>
    </citation>
    <scope>NUCLEOTIDE SEQUENCE [LARGE SCALE GENOMIC DNA]</scope>
    <source>
        <strain evidence="3">cv. Texas</strain>
    </source>
</reference>
<feature type="compositionally biased region" description="Basic and acidic residues" evidence="1">
    <location>
        <begin position="74"/>
        <end position="88"/>
    </location>
</feature>
<gene>
    <name evidence="2" type="ORF">ALMOND_2B009863</name>
</gene>
<accession>A0A5E4G002</accession>
<organism evidence="2 3">
    <name type="scientific">Prunus dulcis</name>
    <name type="common">Almond</name>
    <name type="synonym">Amygdalus dulcis</name>
    <dbReference type="NCBI Taxonomy" id="3755"/>
    <lineage>
        <taxon>Eukaryota</taxon>
        <taxon>Viridiplantae</taxon>
        <taxon>Streptophyta</taxon>
        <taxon>Embryophyta</taxon>
        <taxon>Tracheophyta</taxon>
        <taxon>Spermatophyta</taxon>
        <taxon>Magnoliopsida</taxon>
        <taxon>eudicotyledons</taxon>
        <taxon>Gunneridae</taxon>
        <taxon>Pentapetalae</taxon>
        <taxon>rosids</taxon>
        <taxon>fabids</taxon>
        <taxon>Rosales</taxon>
        <taxon>Rosaceae</taxon>
        <taxon>Amygdaloideae</taxon>
        <taxon>Amygdaleae</taxon>
        <taxon>Prunus</taxon>
    </lineage>
</organism>
<protein>
    <submittedName>
        <fullName evidence="2">Uncharacterized protein</fullName>
    </submittedName>
</protein>
<dbReference type="Proteomes" id="UP000327085">
    <property type="component" value="Chromosome 7"/>
</dbReference>
<evidence type="ECO:0000313" key="2">
    <source>
        <dbReference type="EMBL" id="VVA33067.1"/>
    </source>
</evidence>
<dbReference type="InParanoid" id="A0A5E4G002"/>
<sequence>MAKNWEPPPNRKIGFGNAVVKERKAVAAMGERIPDLRGGRESGGESTFTQTNILLAMKLAGVEAEECGVWAVGRGREEGERSIQRERVEEEDDL</sequence>